<dbReference type="GO" id="GO:0046330">
    <property type="term" value="P:positive regulation of JNK cascade"/>
    <property type="evidence" value="ECO:0007669"/>
    <property type="project" value="InterPro"/>
</dbReference>
<dbReference type="PROSITE" id="PS00652">
    <property type="entry name" value="TNFR_NGFR_1"/>
    <property type="match status" value="2"/>
</dbReference>
<dbReference type="GO" id="GO:0043123">
    <property type="term" value="P:positive regulation of canonical NF-kappaB signal transduction"/>
    <property type="evidence" value="ECO:0007669"/>
    <property type="project" value="InterPro"/>
</dbReference>
<keyword evidence="3" id="KW-0677">Repeat</keyword>
<keyword evidence="8" id="KW-0325">Glycoprotein</keyword>
<dbReference type="Gene3D" id="2.10.50.10">
    <property type="entry name" value="Tumor Necrosis Factor Receptor, subunit A, domain 2"/>
    <property type="match status" value="2"/>
</dbReference>
<dbReference type="SUPFAM" id="SSF57586">
    <property type="entry name" value="TNF receptor-like"/>
    <property type="match status" value="2"/>
</dbReference>
<keyword evidence="7" id="KW-0675">Receptor</keyword>
<evidence type="ECO:0000256" key="5">
    <source>
        <dbReference type="ARBA" id="ARBA00023136"/>
    </source>
</evidence>
<evidence type="ECO:0000256" key="6">
    <source>
        <dbReference type="ARBA" id="ARBA00023157"/>
    </source>
</evidence>
<dbReference type="InterPro" id="IPR001368">
    <property type="entry name" value="TNFR/NGFR_Cys_rich_reg"/>
</dbReference>
<dbReference type="EMBL" id="HACG01026605">
    <property type="protein sequence ID" value="CEK73470.1"/>
    <property type="molecule type" value="Transcribed_RNA"/>
</dbReference>
<keyword evidence="2 10" id="KW-0812">Transmembrane</keyword>
<evidence type="ECO:0000256" key="8">
    <source>
        <dbReference type="ARBA" id="ARBA00023180"/>
    </source>
</evidence>
<dbReference type="AlphaFoldDB" id="A0A0B7A0K5"/>
<evidence type="ECO:0000256" key="1">
    <source>
        <dbReference type="ARBA" id="ARBA00004167"/>
    </source>
</evidence>
<keyword evidence="11" id="KW-0732">Signal</keyword>
<feature type="disulfide bond" evidence="9">
    <location>
        <begin position="53"/>
        <end position="71"/>
    </location>
</feature>
<evidence type="ECO:0000256" key="3">
    <source>
        <dbReference type="ARBA" id="ARBA00022737"/>
    </source>
</evidence>
<feature type="domain" description="TNFR-Cys" evidence="12">
    <location>
        <begin position="155"/>
        <end position="194"/>
    </location>
</feature>
<feature type="signal peptide" evidence="11">
    <location>
        <begin position="1"/>
        <end position="21"/>
    </location>
</feature>
<feature type="transmembrane region" description="Helical" evidence="10">
    <location>
        <begin position="248"/>
        <end position="268"/>
    </location>
</feature>
<feature type="repeat" description="TNFR-Cys" evidence="9">
    <location>
        <begin position="114"/>
        <end position="153"/>
    </location>
</feature>
<evidence type="ECO:0000256" key="7">
    <source>
        <dbReference type="ARBA" id="ARBA00023170"/>
    </source>
</evidence>
<dbReference type="InterPro" id="IPR047526">
    <property type="entry name" value="TNR19/27/EDAR"/>
</dbReference>
<feature type="repeat" description="TNFR-Cys" evidence="9">
    <location>
        <begin position="33"/>
        <end position="71"/>
    </location>
</feature>
<reference evidence="13" key="1">
    <citation type="submission" date="2014-12" db="EMBL/GenBank/DDBJ databases">
        <title>Insight into the proteome of Arion vulgaris.</title>
        <authorList>
            <person name="Aradska J."/>
            <person name="Bulat T."/>
            <person name="Smidak R."/>
            <person name="Sarate P."/>
            <person name="Gangsoo J."/>
            <person name="Sialana F."/>
            <person name="Bilban M."/>
            <person name="Lubec G."/>
        </authorList>
    </citation>
    <scope>NUCLEOTIDE SEQUENCE</scope>
    <source>
        <tissue evidence="13">Skin</tissue>
    </source>
</reference>
<dbReference type="Pfam" id="PF00020">
    <property type="entry name" value="TNFR_c6"/>
    <property type="match status" value="3"/>
</dbReference>
<feature type="chain" id="PRO_5002111409" description="TNFR-Cys domain-containing protein" evidence="11">
    <location>
        <begin position="22"/>
        <end position="306"/>
    </location>
</feature>
<keyword evidence="6 9" id="KW-1015">Disulfide bond</keyword>
<evidence type="ECO:0000256" key="11">
    <source>
        <dbReference type="SAM" id="SignalP"/>
    </source>
</evidence>
<keyword evidence="5 10" id="KW-0472">Membrane</keyword>
<gene>
    <name evidence="13" type="primary">ORF86919</name>
</gene>
<evidence type="ECO:0000313" key="13">
    <source>
        <dbReference type="EMBL" id="CEK73470.1"/>
    </source>
</evidence>
<accession>A0A0B7A0K5</accession>
<feature type="disulfide bond" evidence="9">
    <location>
        <begin position="50"/>
        <end position="63"/>
    </location>
</feature>
<feature type="domain" description="TNFR-Cys" evidence="12">
    <location>
        <begin position="33"/>
        <end position="71"/>
    </location>
</feature>
<evidence type="ECO:0000256" key="9">
    <source>
        <dbReference type="PROSITE-ProRule" id="PRU00206"/>
    </source>
</evidence>
<evidence type="ECO:0000259" key="12">
    <source>
        <dbReference type="PROSITE" id="PS50050"/>
    </source>
</evidence>
<comment type="caution">
    <text evidence="9">Lacks conserved residue(s) required for the propagation of feature annotation.</text>
</comment>
<keyword evidence="4 10" id="KW-1133">Transmembrane helix</keyword>
<feature type="disulfide bond" evidence="9">
    <location>
        <begin position="115"/>
        <end position="130"/>
    </location>
</feature>
<name>A0A0B7A0K5_9EUPU</name>
<dbReference type="GO" id="GO:0038023">
    <property type="term" value="F:signaling receptor activity"/>
    <property type="evidence" value="ECO:0007669"/>
    <property type="project" value="InterPro"/>
</dbReference>
<evidence type="ECO:0000256" key="10">
    <source>
        <dbReference type="SAM" id="Phobius"/>
    </source>
</evidence>
<proteinExistence type="predicted"/>
<organism evidence="13">
    <name type="scientific">Arion vulgaris</name>
    <dbReference type="NCBI Taxonomy" id="1028688"/>
    <lineage>
        <taxon>Eukaryota</taxon>
        <taxon>Metazoa</taxon>
        <taxon>Spiralia</taxon>
        <taxon>Lophotrochozoa</taxon>
        <taxon>Mollusca</taxon>
        <taxon>Gastropoda</taxon>
        <taxon>Heterobranchia</taxon>
        <taxon>Euthyneura</taxon>
        <taxon>Panpulmonata</taxon>
        <taxon>Eupulmonata</taxon>
        <taxon>Stylommatophora</taxon>
        <taxon>Helicina</taxon>
        <taxon>Arionoidea</taxon>
        <taxon>Arionidae</taxon>
        <taxon>Arion</taxon>
    </lineage>
</organism>
<feature type="domain" description="TNFR-Cys" evidence="12">
    <location>
        <begin position="114"/>
        <end position="153"/>
    </location>
</feature>
<feature type="disulfide bond" evidence="9">
    <location>
        <begin position="172"/>
        <end position="185"/>
    </location>
</feature>
<dbReference type="SMART" id="SM00208">
    <property type="entry name" value="TNFR"/>
    <property type="match status" value="4"/>
</dbReference>
<dbReference type="PANTHER" id="PTHR12120">
    <property type="entry name" value="TNFR-CYS DOMAIN-CONTAINING PROTEIN"/>
    <property type="match status" value="1"/>
</dbReference>
<protein>
    <recommendedName>
        <fullName evidence="12">TNFR-Cys domain-containing protein</fullName>
    </recommendedName>
</protein>
<evidence type="ECO:0000256" key="4">
    <source>
        <dbReference type="ARBA" id="ARBA00022989"/>
    </source>
</evidence>
<feature type="repeat" description="TNFR-Cys" evidence="9">
    <location>
        <begin position="155"/>
        <end position="194"/>
    </location>
</feature>
<comment type="subcellular location">
    <subcellularLocation>
        <location evidence="1">Membrane</location>
        <topology evidence="1">Single-pass membrane protein</topology>
    </subcellularLocation>
</comment>
<dbReference type="GO" id="GO:0016020">
    <property type="term" value="C:membrane"/>
    <property type="evidence" value="ECO:0007669"/>
    <property type="project" value="UniProtKB-SubCell"/>
</dbReference>
<sequence>MLIFVCFTICQLILSFSVCKATPTRQDLIDHTICPNGSFYAWDYEKCVPCSTCDVYSTIYSTCNSTSDTVCVRCTDTTQPDILNHPACQRCPACNTGEYMETACTDNTSTVCLPCPEGTFSYLPSYRTHCFPCTSCINRVTIRDCSTSLNTECGPCLKGYFKDSNRNRCYRCASCAPGQAVVEECKNGRPGKLCSEHYFMHTQNRNIPVKDQIFMSTSQQIITQTTTLPIVSSTVSVLETSSLTAVDIAVFLIVTLLIVTLIILIVWLRSLLNFPSKKLTIHGDDNDKSILHLKDNHGYIDELIDS</sequence>
<dbReference type="PANTHER" id="PTHR12120:SF10">
    <property type="entry name" value="TNFR-CYS DOMAIN-CONTAINING PROTEIN"/>
    <property type="match status" value="1"/>
</dbReference>
<evidence type="ECO:0000256" key="2">
    <source>
        <dbReference type="ARBA" id="ARBA00022692"/>
    </source>
</evidence>
<dbReference type="PROSITE" id="PS50050">
    <property type="entry name" value="TNFR_NGFR_2"/>
    <property type="match status" value="3"/>
</dbReference>